<protein>
    <submittedName>
        <fullName evidence="1">Uncharacterized protein</fullName>
    </submittedName>
</protein>
<gene>
    <name evidence="1" type="ORF">HMPREF1051_2785</name>
</gene>
<evidence type="ECO:0000313" key="1">
    <source>
        <dbReference type="EMBL" id="EIG29906.1"/>
    </source>
</evidence>
<comment type="caution">
    <text evidence="1">The sequence shown here is derived from an EMBL/GenBank/DDBJ whole genome shotgun (WGS) entry which is preliminary data.</text>
</comment>
<organism evidence="1 2">
    <name type="scientific">Neisseria sicca VK64</name>
    <dbReference type="NCBI Taxonomy" id="1095748"/>
    <lineage>
        <taxon>Bacteria</taxon>
        <taxon>Pseudomonadati</taxon>
        <taxon>Pseudomonadota</taxon>
        <taxon>Betaproteobacteria</taxon>
        <taxon>Neisseriales</taxon>
        <taxon>Neisseriaceae</taxon>
        <taxon>Neisseria</taxon>
    </lineage>
</organism>
<dbReference type="Proteomes" id="UP000004473">
    <property type="component" value="Unassembled WGS sequence"/>
</dbReference>
<name>I2NVP5_NEISI</name>
<proteinExistence type="predicted"/>
<evidence type="ECO:0000313" key="2">
    <source>
        <dbReference type="Proteomes" id="UP000004473"/>
    </source>
</evidence>
<dbReference type="EMBL" id="AJMT01000038">
    <property type="protein sequence ID" value="EIG29906.1"/>
    <property type="molecule type" value="Genomic_DNA"/>
</dbReference>
<sequence>MSHYKIKGRLKTKCSFRRPFIYLHNPNLITQPSFSSYWFCLYPD</sequence>
<reference evidence="1 2" key="1">
    <citation type="submission" date="2012-04" db="EMBL/GenBank/DDBJ databases">
        <authorList>
            <person name="Harkins D.M."/>
            <person name="Madupu R."/>
            <person name="Durkin A.S."/>
            <person name="Torralba M."/>
            <person name="Methe B."/>
            <person name="Sutton G.G."/>
            <person name="Nelson K.E."/>
        </authorList>
    </citation>
    <scope>NUCLEOTIDE SEQUENCE [LARGE SCALE GENOMIC DNA]</scope>
    <source>
        <strain evidence="1 2">VK64</strain>
    </source>
</reference>
<accession>I2NVP5</accession>
<dbReference type="AlphaFoldDB" id="I2NVP5"/>